<evidence type="ECO:0000313" key="2">
    <source>
        <dbReference type="Proteomes" id="UP000055048"/>
    </source>
</evidence>
<organism evidence="1 2">
    <name type="scientific">Trichinella murrelli</name>
    <dbReference type="NCBI Taxonomy" id="144512"/>
    <lineage>
        <taxon>Eukaryota</taxon>
        <taxon>Metazoa</taxon>
        <taxon>Ecdysozoa</taxon>
        <taxon>Nematoda</taxon>
        <taxon>Enoplea</taxon>
        <taxon>Dorylaimia</taxon>
        <taxon>Trichinellida</taxon>
        <taxon>Trichinellidae</taxon>
        <taxon>Trichinella</taxon>
    </lineage>
</organism>
<dbReference type="AlphaFoldDB" id="A0A0V0UCW5"/>
<dbReference type="Proteomes" id="UP000055048">
    <property type="component" value="Unassembled WGS sequence"/>
</dbReference>
<name>A0A0V0UCW5_9BILA</name>
<evidence type="ECO:0000313" key="1">
    <source>
        <dbReference type="EMBL" id="KRX49316.1"/>
    </source>
</evidence>
<keyword evidence="2" id="KW-1185">Reference proteome</keyword>
<proteinExistence type="predicted"/>
<protein>
    <submittedName>
        <fullName evidence="1">Uncharacterized protein</fullName>
    </submittedName>
</protein>
<accession>A0A0V0UCW5</accession>
<dbReference type="EMBL" id="JYDJ01000018">
    <property type="protein sequence ID" value="KRX49316.1"/>
    <property type="molecule type" value="Genomic_DNA"/>
</dbReference>
<gene>
    <name evidence="1" type="ORF">T05_7763</name>
</gene>
<reference evidence="1 2" key="1">
    <citation type="submission" date="2015-01" db="EMBL/GenBank/DDBJ databases">
        <title>Evolution of Trichinella species and genotypes.</title>
        <authorList>
            <person name="Korhonen P.K."/>
            <person name="Edoardo P."/>
            <person name="Giuseppe L.R."/>
            <person name="Gasser R.B."/>
        </authorList>
    </citation>
    <scope>NUCLEOTIDE SEQUENCE [LARGE SCALE GENOMIC DNA]</scope>
    <source>
        <strain evidence="1">ISS417</strain>
    </source>
</reference>
<comment type="caution">
    <text evidence="1">The sequence shown here is derived from an EMBL/GenBank/DDBJ whole genome shotgun (WGS) entry which is preliminary data.</text>
</comment>
<sequence length="78" mass="8837">MDTKRLGMTSPTNIWLARSTILCTDDFCEPLTSAQQPRKSKALPLADNCHQFACMMELKKNNNSSSTTAEKIIIKRYK</sequence>